<keyword evidence="2 5" id="KW-0812">Transmembrane</keyword>
<comment type="caution">
    <text evidence="7">The sequence shown here is derived from an EMBL/GenBank/DDBJ whole genome shotgun (WGS) entry which is preliminary data.</text>
</comment>
<evidence type="ECO:0000313" key="7">
    <source>
        <dbReference type="EMBL" id="MBF9132829.1"/>
    </source>
</evidence>
<feature type="transmembrane region" description="Helical" evidence="5">
    <location>
        <begin position="96"/>
        <end position="115"/>
    </location>
</feature>
<keyword evidence="4 5" id="KW-0472">Membrane</keyword>
<feature type="transmembrane region" description="Helical" evidence="5">
    <location>
        <begin position="121"/>
        <end position="140"/>
    </location>
</feature>
<proteinExistence type="predicted"/>
<accession>A0ABS0H2Z8</accession>
<comment type="subcellular location">
    <subcellularLocation>
        <location evidence="1">Membrane</location>
        <topology evidence="1">Multi-pass membrane protein</topology>
    </subcellularLocation>
</comment>
<feature type="domain" description="Methylamine utilisation protein MauE" evidence="6">
    <location>
        <begin position="2"/>
        <end position="108"/>
    </location>
</feature>
<keyword evidence="3 5" id="KW-1133">Transmembrane helix</keyword>
<reference evidence="7 8" key="1">
    <citation type="submission" date="2020-11" db="EMBL/GenBank/DDBJ databases">
        <title>A novel isolate from a Black sea contaminated sediment with potential to produce alkanes: Plantactinospora alkalitolerans sp. nov.</title>
        <authorList>
            <person name="Carro L."/>
            <person name="Veyisoglu A."/>
            <person name="Guven K."/>
            <person name="Schumann P."/>
            <person name="Klenk H.-P."/>
            <person name="Sahin N."/>
        </authorList>
    </citation>
    <scope>NUCLEOTIDE SEQUENCE [LARGE SCALE GENOMIC DNA]</scope>
    <source>
        <strain evidence="7 8">S1510</strain>
    </source>
</reference>
<name>A0ABS0H2Z8_9ACTN</name>
<dbReference type="Pfam" id="PF07291">
    <property type="entry name" value="MauE"/>
    <property type="match status" value="1"/>
</dbReference>
<gene>
    <name evidence="7" type="ORF">I0C86_28300</name>
</gene>
<evidence type="ECO:0000256" key="4">
    <source>
        <dbReference type="ARBA" id="ARBA00023136"/>
    </source>
</evidence>
<evidence type="ECO:0000259" key="6">
    <source>
        <dbReference type="Pfam" id="PF07291"/>
    </source>
</evidence>
<evidence type="ECO:0000256" key="1">
    <source>
        <dbReference type="ARBA" id="ARBA00004141"/>
    </source>
</evidence>
<evidence type="ECO:0000256" key="5">
    <source>
        <dbReference type="SAM" id="Phobius"/>
    </source>
</evidence>
<evidence type="ECO:0000256" key="3">
    <source>
        <dbReference type="ARBA" id="ARBA00022989"/>
    </source>
</evidence>
<evidence type="ECO:0000313" key="8">
    <source>
        <dbReference type="Proteomes" id="UP000638560"/>
    </source>
</evidence>
<dbReference type="InterPro" id="IPR009908">
    <property type="entry name" value="Methylamine_util_MauE"/>
</dbReference>
<evidence type="ECO:0000256" key="2">
    <source>
        <dbReference type="ARBA" id="ARBA00022692"/>
    </source>
</evidence>
<protein>
    <recommendedName>
        <fullName evidence="6">Methylamine utilisation protein MauE domain-containing protein</fullName>
    </recommendedName>
</protein>
<keyword evidence="8" id="KW-1185">Reference proteome</keyword>
<dbReference type="EMBL" id="JADPUN010000252">
    <property type="protein sequence ID" value="MBF9132829.1"/>
    <property type="molecule type" value="Genomic_DNA"/>
</dbReference>
<organism evidence="7 8">
    <name type="scientific">Plantactinospora alkalitolerans</name>
    <dbReference type="NCBI Taxonomy" id="2789879"/>
    <lineage>
        <taxon>Bacteria</taxon>
        <taxon>Bacillati</taxon>
        <taxon>Actinomycetota</taxon>
        <taxon>Actinomycetes</taxon>
        <taxon>Micromonosporales</taxon>
        <taxon>Micromonosporaceae</taxon>
        <taxon>Plantactinospora</taxon>
    </lineage>
</organism>
<sequence>MAGVTKTVVPQPVRSAVEELLHGSAHTVSASAVRVFGAVEIAVGLGLLIPAARAAVGVAVIGLGAVFALAGAAGWRRRSALPCGCLGGGPYPLGARNVLVGAAFVALGVLDIAAVPTAPASGTRAPAITAAAMVLFCLWLHRRLAWRLLRPSARPDAT</sequence>
<dbReference type="Proteomes" id="UP000638560">
    <property type="component" value="Unassembled WGS sequence"/>
</dbReference>
<feature type="transmembrane region" description="Helical" evidence="5">
    <location>
        <begin position="54"/>
        <end position="75"/>
    </location>
</feature>